<keyword evidence="6" id="KW-1185">Reference proteome</keyword>
<dbReference type="CDD" id="cd03214">
    <property type="entry name" value="ABC_Iron-Siderophores_B12_Hemin"/>
    <property type="match status" value="1"/>
</dbReference>
<evidence type="ECO:0000256" key="3">
    <source>
        <dbReference type="ARBA" id="ARBA00022840"/>
    </source>
</evidence>
<dbReference type="InterPro" id="IPR017871">
    <property type="entry name" value="ABC_transporter-like_CS"/>
</dbReference>
<dbReference type="FunFam" id="3.40.50.300:FF:000134">
    <property type="entry name" value="Iron-enterobactin ABC transporter ATP-binding protein"/>
    <property type="match status" value="1"/>
</dbReference>
<dbReference type="PANTHER" id="PTHR42794:SF2">
    <property type="entry name" value="ABC TRANSPORTER ATP-BINDING PROTEIN"/>
    <property type="match status" value="1"/>
</dbReference>
<keyword evidence="3 5" id="KW-0067">ATP-binding</keyword>
<evidence type="ECO:0000259" key="4">
    <source>
        <dbReference type="PROSITE" id="PS50893"/>
    </source>
</evidence>
<gene>
    <name evidence="5" type="ORF">FHX42_000451</name>
</gene>
<feature type="domain" description="ABC transporter" evidence="4">
    <location>
        <begin position="3"/>
        <end position="235"/>
    </location>
</feature>
<reference evidence="5 6" key="1">
    <citation type="submission" date="2020-07" db="EMBL/GenBank/DDBJ databases">
        <title>Sequencing the genomes of 1000 actinobacteria strains.</title>
        <authorList>
            <person name="Klenk H.-P."/>
        </authorList>
    </citation>
    <scope>NUCLEOTIDE SEQUENCE [LARGE SCALE GENOMIC DNA]</scope>
    <source>
        <strain evidence="5 6">DSM 45975</strain>
    </source>
</reference>
<dbReference type="Proteomes" id="UP000569329">
    <property type="component" value="Unassembled WGS sequence"/>
</dbReference>
<dbReference type="InterPro" id="IPR003593">
    <property type="entry name" value="AAA+_ATPase"/>
</dbReference>
<dbReference type="InterPro" id="IPR027417">
    <property type="entry name" value="P-loop_NTPase"/>
</dbReference>
<protein>
    <submittedName>
        <fullName evidence="5">Iron complex transport system ATP-binding protein</fullName>
    </submittedName>
</protein>
<dbReference type="GO" id="GO:0005524">
    <property type="term" value="F:ATP binding"/>
    <property type="evidence" value="ECO:0007669"/>
    <property type="project" value="UniProtKB-KW"/>
</dbReference>
<keyword evidence="1" id="KW-0813">Transport</keyword>
<dbReference type="PROSITE" id="PS00211">
    <property type="entry name" value="ABC_TRANSPORTER_1"/>
    <property type="match status" value="1"/>
</dbReference>
<proteinExistence type="predicted"/>
<comment type="caution">
    <text evidence="5">The sequence shown here is derived from an EMBL/GenBank/DDBJ whole genome shotgun (WGS) entry which is preliminary data.</text>
</comment>
<dbReference type="InterPro" id="IPR003439">
    <property type="entry name" value="ABC_transporter-like_ATP-bd"/>
</dbReference>
<dbReference type="Pfam" id="PF00005">
    <property type="entry name" value="ABC_tran"/>
    <property type="match status" value="1"/>
</dbReference>
<sequence>MDLELDGLTVTASGRRLIADIDAHVRSGQLVGLVGPNGSGKSSTLRCVFRTLTPNRGTVRLGGEDVAGMSLRDSARMIAALTQESQPEFDFTAAEVVTMGRAPHKSTFARHDDEDRRIRARALSEVGCEHLAERDFRTLSGGERQRVLIARALAQQPQVLVLDEPTNHLDIRHQLDVLALVHRLGLTTVTALHDLNMAASWCDRVHVLDRGRIVAAGPPREVLTPEIVREVFGVRAHVVDHPGTGAPQLLFEPSRPAA</sequence>
<dbReference type="GO" id="GO:0016887">
    <property type="term" value="F:ATP hydrolysis activity"/>
    <property type="evidence" value="ECO:0007669"/>
    <property type="project" value="InterPro"/>
</dbReference>
<keyword evidence="2" id="KW-0547">Nucleotide-binding</keyword>
<dbReference type="AlphaFoldDB" id="A0A839DMD1"/>
<accession>A0A839DMD1</accession>
<evidence type="ECO:0000313" key="5">
    <source>
        <dbReference type="EMBL" id="MBA8823122.1"/>
    </source>
</evidence>
<dbReference type="Gene3D" id="3.40.50.300">
    <property type="entry name" value="P-loop containing nucleotide triphosphate hydrolases"/>
    <property type="match status" value="1"/>
</dbReference>
<dbReference type="PROSITE" id="PS50893">
    <property type="entry name" value="ABC_TRANSPORTER_2"/>
    <property type="match status" value="1"/>
</dbReference>
<name>A0A839DMD1_9PSEU</name>
<dbReference type="SMART" id="SM00382">
    <property type="entry name" value="AAA"/>
    <property type="match status" value="1"/>
</dbReference>
<evidence type="ECO:0000256" key="1">
    <source>
        <dbReference type="ARBA" id="ARBA00022448"/>
    </source>
</evidence>
<dbReference type="SUPFAM" id="SSF52540">
    <property type="entry name" value="P-loop containing nucleoside triphosphate hydrolases"/>
    <property type="match status" value="1"/>
</dbReference>
<evidence type="ECO:0000313" key="6">
    <source>
        <dbReference type="Proteomes" id="UP000569329"/>
    </source>
</evidence>
<dbReference type="EMBL" id="JACGWZ010000001">
    <property type="protein sequence ID" value="MBA8823122.1"/>
    <property type="molecule type" value="Genomic_DNA"/>
</dbReference>
<organism evidence="5 6">
    <name type="scientific">Halosaccharopolyspora lacisalsi</name>
    <dbReference type="NCBI Taxonomy" id="1000566"/>
    <lineage>
        <taxon>Bacteria</taxon>
        <taxon>Bacillati</taxon>
        <taxon>Actinomycetota</taxon>
        <taxon>Actinomycetes</taxon>
        <taxon>Pseudonocardiales</taxon>
        <taxon>Pseudonocardiaceae</taxon>
        <taxon>Halosaccharopolyspora</taxon>
    </lineage>
</organism>
<dbReference type="PANTHER" id="PTHR42794">
    <property type="entry name" value="HEMIN IMPORT ATP-BINDING PROTEIN HMUV"/>
    <property type="match status" value="1"/>
</dbReference>
<dbReference type="RefSeq" id="WP_182542493.1">
    <property type="nucleotide sequence ID" value="NZ_JACGWZ010000001.1"/>
</dbReference>
<evidence type="ECO:0000256" key="2">
    <source>
        <dbReference type="ARBA" id="ARBA00022741"/>
    </source>
</evidence>